<feature type="domain" description="BON" evidence="2">
    <location>
        <begin position="108"/>
        <end position="176"/>
    </location>
</feature>
<accession>B3Q259</accession>
<dbReference type="Pfam" id="PF04972">
    <property type="entry name" value="BON"/>
    <property type="match status" value="1"/>
</dbReference>
<evidence type="ECO:0000313" key="3">
    <source>
        <dbReference type="EMBL" id="ACE93765.1"/>
    </source>
</evidence>
<reference evidence="3 4" key="1">
    <citation type="submission" date="2008-04" db="EMBL/GenBank/DDBJ databases">
        <title>Genome diversity and DNA divergence of Rhizobium etli.</title>
        <authorList>
            <person name="Gonzalez V."/>
            <person name="Acosta J.L."/>
            <person name="Santamaria R.I."/>
            <person name="Bustos P."/>
            <person name="Hernandez-Gonzalez I.L."/>
            <person name="Fernandez J.L."/>
            <person name="Diaz R."/>
            <person name="Flores M."/>
            <person name="Mora J."/>
            <person name="Palacios R."/>
            <person name="Davila G."/>
        </authorList>
    </citation>
    <scope>NUCLEOTIDE SEQUENCE [LARGE SCALE GENOMIC DNA]</scope>
    <source>
        <strain evidence="4">CIAT 652</strain>
        <plasmid evidence="4">Plasmid pB</plasmid>
    </source>
</reference>
<geneLocation type="plasmid" evidence="3 4">
    <name>pB</name>
</geneLocation>
<feature type="compositionally biased region" description="Low complexity" evidence="1">
    <location>
        <begin position="1"/>
        <end position="19"/>
    </location>
</feature>
<feature type="region of interest" description="Disordered" evidence="1">
    <location>
        <begin position="1"/>
        <end position="81"/>
    </location>
</feature>
<keyword evidence="3" id="KW-0614">Plasmid</keyword>
<evidence type="ECO:0000256" key="1">
    <source>
        <dbReference type="SAM" id="MobiDB-lite"/>
    </source>
</evidence>
<feature type="compositionally biased region" description="Basic and acidic residues" evidence="1">
    <location>
        <begin position="49"/>
        <end position="69"/>
    </location>
</feature>
<dbReference type="PROSITE" id="PS50914">
    <property type="entry name" value="BON"/>
    <property type="match status" value="1"/>
</dbReference>
<proteinExistence type="predicted"/>
<sequence>MAKGGSPASSPGRPAAPGGVILGETGGTAYARPRRCTGGLCEGPKLARQGRDVDARRQRRPERNREPARRTPAGPRHQTPNGRLAGIISRHDLMRALLDVRRQCTASGDEALGTAVRGRLETEFEIRFPIVNATVSDGAVTLRGEVETELECSAARVAAESIRGVGGVVNNITLATAW</sequence>
<dbReference type="InterPro" id="IPR007055">
    <property type="entry name" value="BON_dom"/>
</dbReference>
<evidence type="ECO:0000259" key="2">
    <source>
        <dbReference type="PROSITE" id="PS50914"/>
    </source>
</evidence>
<dbReference type="KEGG" id="rec:RHECIAT_PB0000045"/>
<protein>
    <recommendedName>
        <fullName evidence="2">BON domain-containing protein</fullName>
    </recommendedName>
</protein>
<evidence type="ECO:0000313" key="4">
    <source>
        <dbReference type="Proteomes" id="UP000008817"/>
    </source>
</evidence>
<dbReference type="Gene3D" id="3.30.1340.30">
    <property type="match status" value="1"/>
</dbReference>
<name>B3Q259_RHIE6</name>
<dbReference type="EMBL" id="CP001076">
    <property type="protein sequence ID" value="ACE93765.1"/>
    <property type="molecule type" value="Genomic_DNA"/>
</dbReference>
<dbReference type="Proteomes" id="UP000008817">
    <property type="component" value="Plasmid pB"/>
</dbReference>
<gene>
    <name evidence="3" type="ordered locus">RHECIAT_PB0000045</name>
</gene>
<dbReference type="AlphaFoldDB" id="B3Q259"/>
<organism evidence="3 4">
    <name type="scientific">Rhizobium etli (strain CIAT 652)</name>
    <dbReference type="NCBI Taxonomy" id="491916"/>
    <lineage>
        <taxon>Bacteria</taxon>
        <taxon>Pseudomonadati</taxon>
        <taxon>Pseudomonadota</taxon>
        <taxon>Alphaproteobacteria</taxon>
        <taxon>Hyphomicrobiales</taxon>
        <taxon>Rhizobiaceae</taxon>
        <taxon>Rhizobium/Agrobacterium group</taxon>
        <taxon>Rhizobium</taxon>
    </lineage>
</organism>
<dbReference type="HOGENOM" id="CLU_1509422_0_0_5"/>